<evidence type="ECO:0000313" key="1">
    <source>
        <dbReference type="EMBL" id="ERJ58755.1"/>
    </source>
</evidence>
<evidence type="ECO:0008006" key="3">
    <source>
        <dbReference type="Google" id="ProtNLM"/>
    </source>
</evidence>
<reference evidence="1 2" key="1">
    <citation type="journal article" date="2013" name="Genome Announc.">
        <title>The Draft Genome Sequence of Sphingomonas paucimobilis Strain HER1398 (Proteobacteria), Host to the Giant PAU Phage, Indicates That It Is a Member of the Genus Sphingobacterium (Bacteroidetes).</title>
        <authorList>
            <person name="White R.A.III."/>
            <person name="Suttle C.A."/>
        </authorList>
    </citation>
    <scope>NUCLEOTIDE SEQUENCE [LARGE SCALE GENOMIC DNA]</scope>
    <source>
        <strain evidence="1 2">HER1398</strain>
    </source>
</reference>
<dbReference type="PATRIC" id="fig|1346330.5.peg.2083"/>
<name>U2HTZ9_9SPHI</name>
<sequence length="208" mass="23973">MIALNEDIMEFYAIITGDIVDSRSKDIREWLPQLESALKDCSDRYDIFRGDSFQLMIALEKSIESMFYLKSRIKSMGDLEVRMGLGIGTVDYMDDHIKNSFGDAFVRSGEAFESLHKDLIAVRSPWADWDELSNIMLNLCVEIANRWTVNMAETVSEALRFPKANQQELAKKLQRKHQSQVSTELTKAGWNKLNKAIIYCTEQLMKRC</sequence>
<dbReference type="EMBL" id="ATDL01000015">
    <property type="protein sequence ID" value="ERJ58755.1"/>
    <property type="molecule type" value="Genomic_DNA"/>
</dbReference>
<organism evidence="1 2">
    <name type="scientific">Sphingobacterium paucimobilis HER1398</name>
    <dbReference type="NCBI Taxonomy" id="1346330"/>
    <lineage>
        <taxon>Bacteria</taxon>
        <taxon>Pseudomonadati</taxon>
        <taxon>Bacteroidota</taxon>
        <taxon>Sphingobacteriia</taxon>
        <taxon>Sphingobacteriales</taxon>
        <taxon>Sphingobacteriaceae</taxon>
        <taxon>Sphingobacterium</taxon>
    </lineage>
</organism>
<proteinExistence type="predicted"/>
<comment type="caution">
    <text evidence="1">The sequence shown here is derived from an EMBL/GenBank/DDBJ whole genome shotgun (WGS) entry which is preliminary data.</text>
</comment>
<dbReference type="Proteomes" id="UP000016584">
    <property type="component" value="Unassembled WGS sequence"/>
</dbReference>
<evidence type="ECO:0000313" key="2">
    <source>
        <dbReference type="Proteomes" id="UP000016584"/>
    </source>
</evidence>
<keyword evidence="2" id="KW-1185">Reference proteome</keyword>
<protein>
    <recommendedName>
        <fullName evidence="3">SatD family (SatD)</fullName>
    </recommendedName>
</protein>
<dbReference type="eggNOG" id="COG1595">
    <property type="taxonomic scope" value="Bacteria"/>
</dbReference>
<gene>
    <name evidence="1" type="ORF">M472_08235</name>
</gene>
<dbReference type="AlphaFoldDB" id="U2HTZ9"/>
<accession>U2HTZ9</accession>
<dbReference type="STRING" id="1346330.M472_08235"/>